<sequence length="100" mass="11116">MGNTTYNIANGSCSLNDLSGYTAKVAIIIGSNDLQVMHKNLTENSTVIKYDADGVEQWSQNNLIYTRKMSLNSFFPIGIEQVEETVEEGKSKYTNKEIMG</sequence>
<protein>
    <submittedName>
        <fullName evidence="1">Uncharacterized protein</fullName>
    </submittedName>
</protein>
<dbReference type="OrthoDB" id="1846582at2"/>
<dbReference type="AlphaFoldDB" id="A0A419T6R1"/>
<evidence type="ECO:0000313" key="2">
    <source>
        <dbReference type="Proteomes" id="UP000284277"/>
    </source>
</evidence>
<reference evidence="1 2" key="1">
    <citation type="submission" date="2016-08" db="EMBL/GenBank/DDBJ databases">
        <title>A new outlook on sporulation: Clostridium algidixylanolyticum.</title>
        <authorList>
            <person name="Poppleton D.I."/>
            <person name="Gribaldo S."/>
        </authorList>
    </citation>
    <scope>NUCLEOTIDE SEQUENCE [LARGE SCALE GENOMIC DNA]</scope>
    <source>
        <strain evidence="1 2">SPL73</strain>
    </source>
</reference>
<keyword evidence="2" id="KW-1185">Reference proteome</keyword>
<dbReference type="RefSeq" id="WP_120196089.1">
    <property type="nucleotide sequence ID" value="NZ_MCIA01000008.1"/>
</dbReference>
<gene>
    <name evidence="1" type="ORF">BET01_15810</name>
</gene>
<proteinExistence type="predicted"/>
<name>A0A419T6R1_9FIRM</name>
<comment type="caution">
    <text evidence="1">The sequence shown here is derived from an EMBL/GenBank/DDBJ whole genome shotgun (WGS) entry which is preliminary data.</text>
</comment>
<dbReference type="EMBL" id="MCIA01000008">
    <property type="protein sequence ID" value="RKD33078.1"/>
    <property type="molecule type" value="Genomic_DNA"/>
</dbReference>
<accession>A0A419T6R1</accession>
<evidence type="ECO:0000313" key="1">
    <source>
        <dbReference type="EMBL" id="RKD33078.1"/>
    </source>
</evidence>
<dbReference type="Proteomes" id="UP000284277">
    <property type="component" value="Unassembled WGS sequence"/>
</dbReference>
<organism evidence="1 2">
    <name type="scientific">Lacrimispora algidixylanolytica</name>
    <dbReference type="NCBI Taxonomy" id="94868"/>
    <lineage>
        <taxon>Bacteria</taxon>
        <taxon>Bacillati</taxon>
        <taxon>Bacillota</taxon>
        <taxon>Clostridia</taxon>
        <taxon>Lachnospirales</taxon>
        <taxon>Lachnospiraceae</taxon>
        <taxon>Lacrimispora</taxon>
    </lineage>
</organism>